<evidence type="ECO:0000313" key="5">
    <source>
        <dbReference type="Proteomes" id="UP001597032"/>
    </source>
</evidence>
<keyword evidence="2" id="KW-1133">Transmembrane helix</keyword>
<dbReference type="RefSeq" id="WP_298263166.1">
    <property type="nucleotide sequence ID" value="NZ_JBHTIC010000008.1"/>
</dbReference>
<keyword evidence="1" id="KW-0175">Coiled coil</keyword>
<evidence type="ECO:0000256" key="1">
    <source>
        <dbReference type="SAM" id="Coils"/>
    </source>
</evidence>
<evidence type="ECO:0000313" key="4">
    <source>
        <dbReference type="EMBL" id="MFD0762500.1"/>
    </source>
</evidence>
<feature type="signal peptide" evidence="3">
    <location>
        <begin position="1"/>
        <end position="20"/>
    </location>
</feature>
<feature type="transmembrane region" description="Helical" evidence="2">
    <location>
        <begin position="128"/>
        <end position="145"/>
    </location>
</feature>
<feature type="coiled-coil region" evidence="1">
    <location>
        <begin position="154"/>
        <end position="196"/>
    </location>
</feature>
<comment type="caution">
    <text evidence="4">The sequence shown here is derived from an EMBL/GenBank/DDBJ whole genome shotgun (WGS) entry which is preliminary data.</text>
</comment>
<keyword evidence="5" id="KW-1185">Reference proteome</keyword>
<evidence type="ECO:0008006" key="6">
    <source>
        <dbReference type="Google" id="ProtNLM"/>
    </source>
</evidence>
<feature type="chain" id="PRO_5047304922" description="tRNA (Guanine-N1)-methyltransferase" evidence="3">
    <location>
        <begin position="21"/>
        <end position="196"/>
    </location>
</feature>
<dbReference type="EMBL" id="JBHTIC010000008">
    <property type="protein sequence ID" value="MFD0762500.1"/>
    <property type="molecule type" value="Genomic_DNA"/>
</dbReference>
<keyword evidence="3" id="KW-0732">Signal</keyword>
<dbReference type="Proteomes" id="UP001597032">
    <property type="component" value="Unassembled WGS sequence"/>
</dbReference>
<gene>
    <name evidence="4" type="ORF">ACFQZW_10435</name>
</gene>
<organism evidence="4 5">
    <name type="scientific">Lutibacter aestuarii</name>
    <dbReference type="NCBI Taxonomy" id="861111"/>
    <lineage>
        <taxon>Bacteria</taxon>
        <taxon>Pseudomonadati</taxon>
        <taxon>Bacteroidota</taxon>
        <taxon>Flavobacteriia</taxon>
        <taxon>Flavobacteriales</taxon>
        <taxon>Flavobacteriaceae</taxon>
        <taxon>Lutibacter</taxon>
    </lineage>
</organism>
<reference evidence="5" key="1">
    <citation type="journal article" date="2019" name="Int. J. Syst. Evol. Microbiol.">
        <title>The Global Catalogue of Microorganisms (GCM) 10K type strain sequencing project: providing services to taxonomists for standard genome sequencing and annotation.</title>
        <authorList>
            <consortium name="The Broad Institute Genomics Platform"/>
            <consortium name="The Broad Institute Genome Sequencing Center for Infectious Disease"/>
            <person name="Wu L."/>
            <person name="Ma J."/>
        </authorList>
    </citation>
    <scope>NUCLEOTIDE SEQUENCE [LARGE SCALE GENOMIC DNA]</scope>
    <source>
        <strain evidence="5">CCUG 60022</strain>
    </source>
</reference>
<proteinExistence type="predicted"/>
<accession>A0ABW2Z6S5</accession>
<keyword evidence="2" id="KW-0472">Membrane</keyword>
<keyword evidence="2" id="KW-0812">Transmembrane</keyword>
<name>A0ABW2Z6S5_9FLAO</name>
<evidence type="ECO:0000256" key="2">
    <source>
        <dbReference type="SAM" id="Phobius"/>
    </source>
</evidence>
<evidence type="ECO:0000256" key="3">
    <source>
        <dbReference type="SAM" id="SignalP"/>
    </source>
</evidence>
<sequence length="196" mass="22818">MLKKLILAFTAFLITTTVFSQTTKRFIDTGSVKNQFDYLIDESNKYQDYKVVKYNWLVKLKSNVSDSLSASKKEIISNYNSIQAQKKTIDSLMAAVNTSTNQITSLNTQIESISLFGIQFKKDTFKTIFFVIIGILAILLLFFITKYKHGFSIIKETKLSLKELEDEYENHRKRALEREQKVMRKLQDELNKNKKD</sequence>
<protein>
    <recommendedName>
        <fullName evidence="6">tRNA (Guanine-N1)-methyltransferase</fullName>
    </recommendedName>
</protein>